<gene>
    <name evidence="1" type="ORF">GGR23_003685</name>
</gene>
<dbReference type="InterPro" id="IPR001969">
    <property type="entry name" value="Aspartic_peptidase_AS"/>
</dbReference>
<evidence type="ECO:0000313" key="1">
    <source>
        <dbReference type="EMBL" id="MBB4066470.1"/>
    </source>
</evidence>
<dbReference type="RefSeq" id="WP_183367736.1">
    <property type="nucleotide sequence ID" value="NZ_JACIEZ010000009.1"/>
</dbReference>
<accession>A0A7W6NLE7</accession>
<dbReference type="InterPro" id="IPR034122">
    <property type="entry name" value="Retropepsin-like_bacterial"/>
</dbReference>
<dbReference type="GO" id="GO:0004190">
    <property type="term" value="F:aspartic-type endopeptidase activity"/>
    <property type="evidence" value="ECO:0007669"/>
    <property type="project" value="InterPro"/>
</dbReference>
<protein>
    <submittedName>
        <fullName evidence="1">Aspartyl protease family protein</fullName>
    </submittedName>
</protein>
<dbReference type="CDD" id="cd05483">
    <property type="entry name" value="retropepsin_like_bacteria"/>
    <property type="match status" value="1"/>
</dbReference>
<dbReference type="Pfam" id="PF13975">
    <property type="entry name" value="gag-asp_proteas"/>
    <property type="match status" value="1"/>
</dbReference>
<dbReference type="Proteomes" id="UP000528286">
    <property type="component" value="Unassembled WGS sequence"/>
</dbReference>
<proteinExistence type="predicted"/>
<evidence type="ECO:0000313" key="2">
    <source>
        <dbReference type="Proteomes" id="UP000528286"/>
    </source>
</evidence>
<dbReference type="SUPFAM" id="SSF50630">
    <property type="entry name" value="Acid proteases"/>
    <property type="match status" value="1"/>
</dbReference>
<dbReference type="EMBL" id="JACIEZ010000009">
    <property type="protein sequence ID" value="MBB4066470.1"/>
    <property type="molecule type" value="Genomic_DNA"/>
</dbReference>
<dbReference type="InterPro" id="IPR011969">
    <property type="entry name" value="Clan_AA_Asp_peptidase_C"/>
</dbReference>
<keyword evidence="1" id="KW-0378">Hydrolase</keyword>
<dbReference type="PROSITE" id="PS00141">
    <property type="entry name" value="ASP_PROTEASE"/>
    <property type="match status" value="1"/>
</dbReference>
<dbReference type="Gene3D" id="2.40.70.10">
    <property type="entry name" value="Acid Proteases"/>
    <property type="match status" value="1"/>
</dbReference>
<dbReference type="InterPro" id="IPR021109">
    <property type="entry name" value="Peptidase_aspartic_dom_sf"/>
</dbReference>
<dbReference type="NCBIfam" id="TIGR02281">
    <property type="entry name" value="clan_AA_DTGA"/>
    <property type="match status" value="1"/>
</dbReference>
<comment type="caution">
    <text evidence="1">The sequence shown here is derived from an EMBL/GenBank/DDBJ whole genome shotgun (WGS) entry which is preliminary data.</text>
</comment>
<name>A0A7W6NLE7_9HYPH</name>
<sequence>MIARNLFLVTIGAVAMSQIPKLMVTPSGLPARAAAATAEAALPVTPGSYSITANEAGHFQDSFRLNGRSVSGLVDTGATFVAMNESVARQLGFTGNSLDFRYAVNTANGPAQAAHVVIDRVEIGSLRAQGVEAFVLKDNALTGTLIGMSFLRKLKSYSVEDGKMVLRQ</sequence>
<dbReference type="GO" id="GO:0006508">
    <property type="term" value="P:proteolysis"/>
    <property type="evidence" value="ECO:0007669"/>
    <property type="project" value="UniProtKB-KW"/>
</dbReference>
<keyword evidence="1" id="KW-0645">Protease</keyword>
<keyword evidence="2" id="KW-1185">Reference proteome</keyword>
<dbReference type="AlphaFoldDB" id="A0A7W6NLE7"/>
<organism evidence="1 2">
    <name type="scientific">Gellertiella hungarica</name>
    <dbReference type="NCBI Taxonomy" id="1572859"/>
    <lineage>
        <taxon>Bacteria</taxon>
        <taxon>Pseudomonadati</taxon>
        <taxon>Pseudomonadota</taxon>
        <taxon>Alphaproteobacteria</taxon>
        <taxon>Hyphomicrobiales</taxon>
        <taxon>Rhizobiaceae</taxon>
        <taxon>Gellertiella</taxon>
    </lineage>
</organism>
<reference evidence="1 2" key="1">
    <citation type="submission" date="2020-08" db="EMBL/GenBank/DDBJ databases">
        <title>Genomic Encyclopedia of Type Strains, Phase IV (KMG-IV): sequencing the most valuable type-strain genomes for metagenomic binning, comparative biology and taxonomic classification.</title>
        <authorList>
            <person name="Goeker M."/>
        </authorList>
    </citation>
    <scope>NUCLEOTIDE SEQUENCE [LARGE SCALE GENOMIC DNA]</scope>
    <source>
        <strain evidence="1 2">DSM 29853</strain>
    </source>
</reference>